<name>A0A0A9FTN3_ARUDO</name>
<evidence type="ECO:0008006" key="3">
    <source>
        <dbReference type="Google" id="ProtNLM"/>
    </source>
</evidence>
<dbReference type="AlphaFoldDB" id="A0A0A9FTN3"/>
<reference evidence="2" key="2">
    <citation type="journal article" date="2015" name="Data Brief">
        <title>Shoot transcriptome of the giant reed, Arundo donax.</title>
        <authorList>
            <person name="Barrero R.A."/>
            <person name="Guerrero F.D."/>
            <person name="Moolhuijzen P."/>
            <person name="Goolsby J.A."/>
            <person name="Tidwell J."/>
            <person name="Bellgard S.E."/>
            <person name="Bellgard M.I."/>
        </authorList>
    </citation>
    <scope>NUCLEOTIDE SEQUENCE</scope>
    <source>
        <tissue evidence="2">Shoot tissue taken approximately 20 cm above the soil surface</tissue>
    </source>
</reference>
<keyword evidence="1" id="KW-0732">Signal</keyword>
<feature type="signal peptide" evidence="1">
    <location>
        <begin position="1"/>
        <end position="19"/>
    </location>
</feature>
<dbReference type="EMBL" id="GBRH01181666">
    <property type="protein sequence ID" value="JAE16230.1"/>
    <property type="molecule type" value="Transcribed_RNA"/>
</dbReference>
<sequence>MAWPGLLGIALALPQSNKAAVNGRGLPRGRGEARKEKKPIDFLGRPGSRGGKWLLLQFRTVPKLSSLWLLDLVVVEWSKIKETKLGLVG</sequence>
<evidence type="ECO:0000256" key="1">
    <source>
        <dbReference type="SAM" id="SignalP"/>
    </source>
</evidence>
<accession>A0A0A9FTN3</accession>
<proteinExistence type="predicted"/>
<organism evidence="2">
    <name type="scientific">Arundo donax</name>
    <name type="common">Giant reed</name>
    <name type="synonym">Donax arundinaceus</name>
    <dbReference type="NCBI Taxonomy" id="35708"/>
    <lineage>
        <taxon>Eukaryota</taxon>
        <taxon>Viridiplantae</taxon>
        <taxon>Streptophyta</taxon>
        <taxon>Embryophyta</taxon>
        <taxon>Tracheophyta</taxon>
        <taxon>Spermatophyta</taxon>
        <taxon>Magnoliopsida</taxon>
        <taxon>Liliopsida</taxon>
        <taxon>Poales</taxon>
        <taxon>Poaceae</taxon>
        <taxon>PACMAD clade</taxon>
        <taxon>Arundinoideae</taxon>
        <taxon>Arundineae</taxon>
        <taxon>Arundo</taxon>
    </lineage>
</organism>
<protein>
    <recommendedName>
        <fullName evidence="3">Secreted protein</fullName>
    </recommendedName>
</protein>
<evidence type="ECO:0000313" key="2">
    <source>
        <dbReference type="EMBL" id="JAE16230.1"/>
    </source>
</evidence>
<feature type="chain" id="PRO_5002044649" description="Secreted protein" evidence="1">
    <location>
        <begin position="20"/>
        <end position="89"/>
    </location>
</feature>
<reference evidence="2" key="1">
    <citation type="submission" date="2014-09" db="EMBL/GenBank/DDBJ databases">
        <authorList>
            <person name="Magalhaes I.L.F."/>
            <person name="Oliveira U."/>
            <person name="Santos F.R."/>
            <person name="Vidigal T.H.D.A."/>
            <person name="Brescovit A.D."/>
            <person name="Santos A.J."/>
        </authorList>
    </citation>
    <scope>NUCLEOTIDE SEQUENCE</scope>
    <source>
        <tissue evidence="2">Shoot tissue taken approximately 20 cm above the soil surface</tissue>
    </source>
</reference>